<dbReference type="GO" id="GO:0016887">
    <property type="term" value="F:ATP hydrolysis activity"/>
    <property type="evidence" value="ECO:0007669"/>
    <property type="project" value="InterPro"/>
</dbReference>
<dbReference type="EMBL" id="JAUSUZ010000001">
    <property type="protein sequence ID" value="MDQ0365070.1"/>
    <property type="molecule type" value="Genomic_DNA"/>
</dbReference>
<dbReference type="InterPro" id="IPR011704">
    <property type="entry name" value="ATPase_dyneun-rel_AAA"/>
</dbReference>
<dbReference type="InterPro" id="IPR027417">
    <property type="entry name" value="P-loop_NTPase"/>
</dbReference>
<dbReference type="AlphaFoldDB" id="A0AAE4AVM5"/>
<name>A0AAE4AVM5_9ACTN</name>
<comment type="caution">
    <text evidence="3">The sequence shown here is derived from an EMBL/GenBank/DDBJ whole genome shotgun (WGS) entry which is preliminary data.</text>
</comment>
<evidence type="ECO:0000256" key="1">
    <source>
        <dbReference type="SAM" id="MobiDB-lite"/>
    </source>
</evidence>
<gene>
    <name evidence="3" type="ORF">J2S42_001739</name>
</gene>
<feature type="domain" description="AAA+ ATPase" evidence="2">
    <location>
        <begin position="52"/>
        <end position="237"/>
    </location>
</feature>
<dbReference type="SUPFAM" id="SSF52540">
    <property type="entry name" value="P-loop containing nucleoside triphosphate hydrolases"/>
    <property type="match status" value="1"/>
</dbReference>
<accession>A0AAE4AVM5</accession>
<dbReference type="InterPro" id="IPR003593">
    <property type="entry name" value="AAA+_ATPase"/>
</dbReference>
<evidence type="ECO:0000259" key="2">
    <source>
        <dbReference type="SMART" id="SM00382"/>
    </source>
</evidence>
<dbReference type="RefSeq" id="WP_307237227.1">
    <property type="nucleotide sequence ID" value="NZ_JAUSUZ010000001.1"/>
</dbReference>
<reference evidence="3 4" key="1">
    <citation type="submission" date="2023-07" db="EMBL/GenBank/DDBJ databases">
        <title>Sequencing the genomes of 1000 actinobacteria strains.</title>
        <authorList>
            <person name="Klenk H.-P."/>
        </authorList>
    </citation>
    <scope>NUCLEOTIDE SEQUENCE [LARGE SCALE GENOMIC DNA]</scope>
    <source>
        <strain evidence="3 4">DSM 44709</strain>
    </source>
</reference>
<evidence type="ECO:0000313" key="3">
    <source>
        <dbReference type="EMBL" id="MDQ0365070.1"/>
    </source>
</evidence>
<dbReference type="Gene3D" id="3.40.50.300">
    <property type="entry name" value="P-loop containing nucleotide triphosphate hydrolases"/>
    <property type="match status" value="1"/>
</dbReference>
<dbReference type="Proteomes" id="UP001240236">
    <property type="component" value="Unassembled WGS sequence"/>
</dbReference>
<protein>
    <submittedName>
        <fullName evidence="3">MoxR-like ATPase</fullName>
    </submittedName>
</protein>
<keyword evidence="4" id="KW-1185">Reference proteome</keyword>
<dbReference type="SMART" id="SM00382">
    <property type="entry name" value="AAA"/>
    <property type="match status" value="1"/>
</dbReference>
<organism evidence="3 4">
    <name type="scientific">Catenuloplanes indicus</name>
    <dbReference type="NCBI Taxonomy" id="137267"/>
    <lineage>
        <taxon>Bacteria</taxon>
        <taxon>Bacillati</taxon>
        <taxon>Actinomycetota</taxon>
        <taxon>Actinomycetes</taxon>
        <taxon>Micromonosporales</taxon>
        <taxon>Micromonosporaceae</taxon>
        <taxon>Catenuloplanes</taxon>
    </lineage>
</organism>
<proteinExistence type="predicted"/>
<feature type="region of interest" description="Disordered" evidence="1">
    <location>
        <begin position="1"/>
        <end position="36"/>
    </location>
</feature>
<sequence length="308" mass="33753">MSWESVYRGDGIPREVELPDPPPWRTFPRPSQATEFQPPDGLVEAVNAAIAVRRPLLVTGPPGSGKSSLIDSVAAELRLGRVLRWHVTSRSTLADALYRYDVLARIHAQQLDGRPGPEESGIGPFLQLGPLGTALAPAERPRALLIDEIDKSDLDLPSDLLDVLERGEFEITELARLGGDPVGVREWNSNAEVQAEHGRIACSEFPFIVMTSNGEREFPAPFLRRCIRFVMSMPDTETLGRIVAAHLKGDTVTPGAAALIETFVRRLRAGEQLAVDQLLNAIHLLDGGFPAVERDRLLDLLLRELSGV</sequence>
<evidence type="ECO:0000313" key="4">
    <source>
        <dbReference type="Proteomes" id="UP001240236"/>
    </source>
</evidence>
<dbReference type="Pfam" id="PF07728">
    <property type="entry name" value="AAA_5"/>
    <property type="match status" value="1"/>
</dbReference>
<dbReference type="GO" id="GO:0005524">
    <property type="term" value="F:ATP binding"/>
    <property type="evidence" value="ECO:0007669"/>
    <property type="project" value="InterPro"/>
</dbReference>